<keyword evidence="1" id="KW-0472">Membrane</keyword>
<feature type="transmembrane region" description="Helical" evidence="1">
    <location>
        <begin position="104"/>
        <end position="127"/>
    </location>
</feature>
<feature type="transmembrane region" description="Helical" evidence="1">
    <location>
        <begin position="20"/>
        <end position="41"/>
    </location>
</feature>
<reference evidence="2 4" key="2">
    <citation type="journal article" date="2019" name="Nat. Microbiol.">
        <title>Wide diversity of methane and short-chain alkane metabolisms in uncultured archaea.</title>
        <authorList>
            <person name="Borrel G."/>
            <person name="Adam P.S."/>
            <person name="McKay L.J."/>
            <person name="Chen L.X."/>
            <person name="Sierra-Garcia I.N."/>
            <person name="Sieber C.M."/>
            <person name="Letourneur Q."/>
            <person name="Ghozlane A."/>
            <person name="Andersen G.L."/>
            <person name="Li W.J."/>
            <person name="Hallam S.J."/>
            <person name="Muyzer G."/>
            <person name="de Oliveira V.M."/>
            <person name="Inskeep W.P."/>
            <person name="Banfield J.F."/>
            <person name="Gribaldo S."/>
        </authorList>
    </citation>
    <scope>NUCLEOTIDE SEQUENCE [LARGE SCALE GENOMIC DNA]</scope>
    <source>
        <strain evidence="2">Verst-YHS</strain>
    </source>
</reference>
<proteinExistence type="predicted"/>
<gene>
    <name evidence="3" type="ORF">DSO09_01625</name>
    <name evidence="2" type="ORF">EF809_04910</name>
</gene>
<accession>A0A523BFY9</accession>
<evidence type="ECO:0000256" key="1">
    <source>
        <dbReference type="SAM" id="Phobius"/>
    </source>
</evidence>
<reference evidence="3 5" key="1">
    <citation type="journal article" date="2019" name="Nat. Microbiol.">
        <title>Expanding anaerobic alkane metabolism in the domain of Archaea.</title>
        <authorList>
            <person name="Wang Y."/>
            <person name="Wegener G."/>
            <person name="Hou J."/>
            <person name="Wang F."/>
            <person name="Xiao X."/>
        </authorList>
    </citation>
    <scope>NUCLEOTIDE SEQUENCE [LARGE SCALE GENOMIC DNA]</scope>
    <source>
        <strain evidence="3">WYZ-LMO11</strain>
    </source>
</reference>
<dbReference type="EMBL" id="QNVI01000019">
    <property type="protein sequence ID" value="TDA39825.1"/>
    <property type="molecule type" value="Genomic_DNA"/>
</dbReference>
<evidence type="ECO:0000313" key="4">
    <source>
        <dbReference type="Proteomes" id="UP000316080"/>
    </source>
</evidence>
<feature type="transmembrane region" description="Helical" evidence="1">
    <location>
        <begin position="147"/>
        <end position="180"/>
    </location>
</feature>
<feature type="transmembrane region" description="Helical" evidence="1">
    <location>
        <begin position="61"/>
        <end position="83"/>
    </location>
</feature>
<dbReference type="Proteomes" id="UP000316080">
    <property type="component" value="Unassembled WGS sequence"/>
</dbReference>
<keyword evidence="1" id="KW-1133">Transmembrane helix</keyword>
<evidence type="ECO:0000313" key="2">
    <source>
        <dbReference type="EMBL" id="RZN55593.1"/>
    </source>
</evidence>
<dbReference type="Pfam" id="PF06195">
    <property type="entry name" value="DUF996"/>
    <property type="match status" value="1"/>
</dbReference>
<dbReference type="EMBL" id="RXIH01000040">
    <property type="protein sequence ID" value="RZN55593.1"/>
    <property type="molecule type" value="Genomic_DNA"/>
</dbReference>
<dbReference type="InterPro" id="IPR010397">
    <property type="entry name" value="DUF996"/>
</dbReference>
<name>A0A523BFY9_9CREN</name>
<evidence type="ECO:0000313" key="3">
    <source>
        <dbReference type="EMBL" id="TDA39825.1"/>
    </source>
</evidence>
<keyword evidence="1" id="KW-0812">Transmembrane</keyword>
<dbReference type="Proteomes" id="UP000317265">
    <property type="component" value="Unassembled WGS sequence"/>
</dbReference>
<evidence type="ECO:0000313" key="5">
    <source>
        <dbReference type="Proteomes" id="UP000317265"/>
    </source>
</evidence>
<organism evidence="3 5">
    <name type="scientific">Thermoproteota archaeon</name>
    <dbReference type="NCBI Taxonomy" id="2056631"/>
    <lineage>
        <taxon>Archaea</taxon>
        <taxon>Thermoproteota</taxon>
    </lineage>
</organism>
<dbReference type="AlphaFoldDB" id="A0A523BFY9"/>
<comment type="caution">
    <text evidence="3">The sequence shown here is derived from an EMBL/GenBank/DDBJ whole genome shotgun (WGS) entry which is preliminary data.</text>
</comment>
<sequence length="185" mass="20228">MIMKTMALETDKKLCGIGSILIAIGFLVPFLGLIGIILLLIGLKGLSNDYNSPVIFQNALYGFIFGIVSIIILSIAMITIFLVRMSTIISMNGMIMGPFRMFGIELILALLLLIITFVLFLLSAIFYKRSFDIIAEKSGEKLFNTIGILLIIGSVLIILLVGYIILIAAWIIAAIAFFSIRSSVS</sequence>
<protein>
    <submittedName>
        <fullName evidence="2">DUF996 domain-containing protein</fullName>
    </submittedName>
</protein>